<feature type="domain" description="VWFA" evidence="3">
    <location>
        <begin position="326"/>
        <end position="490"/>
    </location>
</feature>
<dbReference type="InterPro" id="IPR054528">
    <property type="entry name" value="TcaA_5th"/>
</dbReference>
<dbReference type="Pfam" id="PF00092">
    <property type="entry name" value="VWA"/>
    <property type="match status" value="1"/>
</dbReference>
<reference evidence="4 5" key="1">
    <citation type="submission" date="2015-09" db="EMBL/GenBank/DDBJ databases">
        <authorList>
            <consortium name="Pathogen Informatics"/>
        </authorList>
    </citation>
    <scope>NUCLEOTIDE SEQUENCE [LARGE SCALE GENOMIC DNA]</scope>
    <source>
        <strain evidence="4 5">2789STDY5608866</strain>
    </source>
</reference>
<dbReference type="CDD" id="cd00198">
    <property type="entry name" value="vWFA"/>
    <property type="match status" value="1"/>
</dbReference>
<dbReference type="Pfam" id="PF13240">
    <property type="entry name" value="Zn_Ribbon_1"/>
    <property type="match status" value="1"/>
</dbReference>
<evidence type="ECO:0000256" key="2">
    <source>
        <dbReference type="SAM" id="Phobius"/>
    </source>
</evidence>
<accession>A0A174AHL8</accession>
<dbReference type="InterPro" id="IPR026870">
    <property type="entry name" value="Zinc_ribbon_dom"/>
</dbReference>
<dbReference type="SMART" id="SM00327">
    <property type="entry name" value="VWA"/>
    <property type="match status" value="1"/>
</dbReference>
<feature type="transmembrane region" description="Helical" evidence="2">
    <location>
        <begin position="46"/>
        <end position="66"/>
    </location>
</feature>
<organism evidence="4 5">
    <name type="scientific">Dorea longicatena</name>
    <dbReference type="NCBI Taxonomy" id="88431"/>
    <lineage>
        <taxon>Bacteria</taxon>
        <taxon>Bacillati</taxon>
        <taxon>Bacillota</taxon>
        <taxon>Clostridia</taxon>
        <taxon>Lachnospirales</taxon>
        <taxon>Lachnospiraceae</taxon>
        <taxon>Dorea</taxon>
    </lineage>
</organism>
<feature type="coiled-coil region" evidence="1">
    <location>
        <begin position="207"/>
        <end position="234"/>
    </location>
</feature>
<dbReference type="RefSeq" id="WP_055181607.1">
    <property type="nucleotide sequence ID" value="NZ_CABIWY010000006.1"/>
</dbReference>
<evidence type="ECO:0000256" key="1">
    <source>
        <dbReference type="SAM" id="Coils"/>
    </source>
</evidence>
<keyword evidence="2" id="KW-1133">Transmembrane helix</keyword>
<name>A0A174AHL8_9FIRM</name>
<dbReference type="Proteomes" id="UP000095439">
    <property type="component" value="Unassembled WGS sequence"/>
</dbReference>
<keyword evidence="2" id="KW-0812">Transmembrane</keyword>
<dbReference type="Pfam" id="PF22819">
    <property type="entry name" value="TcaA_5th"/>
    <property type="match status" value="1"/>
</dbReference>
<dbReference type="AlphaFoldDB" id="A0A174AHL8"/>
<evidence type="ECO:0000313" key="4">
    <source>
        <dbReference type="EMBL" id="CUN87025.1"/>
    </source>
</evidence>
<evidence type="ECO:0000313" key="5">
    <source>
        <dbReference type="Proteomes" id="UP000095439"/>
    </source>
</evidence>
<keyword evidence="2" id="KW-0472">Membrane</keyword>
<dbReference type="EMBL" id="CYYY01000006">
    <property type="protein sequence ID" value="CUN87025.1"/>
    <property type="molecule type" value="Genomic_DNA"/>
</dbReference>
<gene>
    <name evidence="4" type="ORF">ERS852423_01663</name>
</gene>
<keyword evidence="1" id="KW-0175">Coiled coil</keyword>
<evidence type="ECO:0000259" key="3">
    <source>
        <dbReference type="PROSITE" id="PS50234"/>
    </source>
</evidence>
<dbReference type="Gene3D" id="3.40.50.410">
    <property type="entry name" value="von Willebrand factor, type A domain"/>
    <property type="match status" value="1"/>
</dbReference>
<dbReference type="InterPro" id="IPR002035">
    <property type="entry name" value="VWF_A"/>
</dbReference>
<dbReference type="SUPFAM" id="SSF53300">
    <property type="entry name" value="vWA-like"/>
    <property type="match status" value="1"/>
</dbReference>
<sequence length="667" mass="74931">MYCGKCGSKIDDDSLFCPVCGSEIKISGNSDNHENQQPKKNNCKKYLLIGIFLIVIIVVGVLYATVGLNTKKEKQITKIERADIPEFNQQKAQAVHKWNRCGIVDISGKKAVISDLQKIGNNIDKFNEYSNCIKELQDNKENYKLDEESYAKYVKALNQCQKAITDKKAQDTFDKYNKVETARTTLINADNKYIKDRVSMYQAIDMANAESSEKKAYKENLEKINNLVAAKDKNYKAIKKAFSKMDQTVYMYIDPENVLDISIQQVDASDFPKVKLYLNIQDENTGNVPSGLDDTSFYVLKKDATANYVKQKVKAISQLNEQEALKVDMVADVSGSMSGTPLSEAQMCMANFVNSMQFDAGDQVELTSFATGVRLEQEFTGDASSLIDEINDLVTGDMTSLYDALYTAVERVATQSGARCVIAFTDGNDNYSDCSVTDVVNVANRYHVPVFIIGIGSVDTTDLYTITNQTGGEYYNINAVNSMQEIYEKIYRMEKQLYMVEFEDGTGADINDQSDIKTGYKSVKYGGECNYTYTPNVLLSAGSATLYKDGPEAVVEEYLKNFDDAVNHSDFSLISNCLQKGSPIYTEQEKYVQRDISEQLDSYELTDVSYSDENNCVISTRETYYVQVSGEALQLMTQECKYSLVKENGNWFMTSFVDINVVSRIKQ</sequence>
<proteinExistence type="predicted"/>
<protein>
    <submittedName>
        <fullName evidence="4">Mg-chelatase subunit ChlD</fullName>
    </submittedName>
</protein>
<dbReference type="InterPro" id="IPR036465">
    <property type="entry name" value="vWFA_dom_sf"/>
</dbReference>
<dbReference type="PROSITE" id="PS50234">
    <property type="entry name" value="VWFA"/>
    <property type="match status" value="1"/>
</dbReference>